<dbReference type="GO" id="GO:0020037">
    <property type="term" value="F:heme binding"/>
    <property type="evidence" value="ECO:0007669"/>
    <property type="project" value="InterPro"/>
</dbReference>
<evidence type="ECO:0000256" key="5">
    <source>
        <dbReference type="PIRSR" id="PIRSR602401-1"/>
    </source>
</evidence>
<comment type="cofactor">
    <cofactor evidence="1 5">
        <name>heme</name>
        <dbReference type="ChEBI" id="CHEBI:30413"/>
    </cofactor>
</comment>
<evidence type="ECO:0000256" key="4">
    <source>
        <dbReference type="ARBA" id="ARBA00023004"/>
    </source>
</evidence>
<gene>
    <name evidence="7" type="ORF">PV11_07428</name>
</gene>
<evidence type="ECO:0000256" key="1">
    <source>
        <dbReference type="ARBA" id="ARBA00001971"/>
    </source>
</evidence>
<dbReference type="PANTHER" id="PTHR24305">
    <property type="entry name" value="CYTOCHROME P450"/>
    <property type="match status" value="1"/>
</dbReference>
<dbReference type="InterPro" id="IPR001128">
    <property type="entry name" value="Cyt_P450"/>
</dbReference>
<keyword evidence="5" id="KW-0349">Heme</keyword>
<dbReference type="EMBL" id="KN846953">
    <property type="protein sequence ID" value="KIV79887.1"/>
    <property type="molecule type" value="Genomic_DNA"/>
</dbReference>
<evidence type="ECO:0000256" key="2">
    <source>
        <dbReference type="ARBA" id="ARBA00010617"/>
    </source>
</evidence>
<keyword evidence="4 5" id="KW-0408">Iron</keyword>
<evidence type="ECO:0000313" key="7">
    <source>
        <dbReference type="EMBL" id="KIV79887.1"/>
    </source>
</evidence>
<dbReference type="HOGENOM" id="CLU_001570_14_0_1"/>
<dbReference type="PANTHER" id="PTHR24305:SF232">
    <property type="entry name" value="P450, PUTATIVE (EUROFUNG)-RELATED"/>
    <property type="match status" value="1"/>
</dbReference>
<dbReference type="GO" id="GO:0004497">
    <property type="term" value="F:monooxygenase activity"/>
    <property type="evidence" value="ECO:0007669"/>
    <property type="project" value="InterPro"/>
</dbReference>
<evidence type="ECO:0000256" key="6">
    <source>
        <dbReference type="SAM" id="Phobius"/>
    </source>
</evidence>
<feature type="binding site" description="axial binding residue" evidence="5">
    <location>
        <position position="453"/>
    </location>
    <ligand>
        <name>heme</name>
        <dbReference type="ChEBI" id="CHEBI:30413"/>
    </ligand>
    <ligandPart>
        <name>Fe</name>
        <dbReference type="ChEBI" id="CHEBI:18248"/>
    </ligandPart>
</feature>
<protein>
    <recommendedName>
        <fullName evidence="9">Cytochrome P450</fullName>
    </recommendedName>
</protein>
<feature type="transmembrane region" description="Helical" evidence="6">
    <location>
        <begin position="21"/>
        <end position="44"/>
    </location>
</feature>
<evidence type="ECO:0000256" key="3">
    <source>
        <dbReference type="ARBA" id="ARBA00022723"/>
    </source>
</evidence>
<dbReference type="InterPro" id="IPR050121">
    <property type="entry name" value="Cytochrome_P450_monoxygenase"/>
</dbReference>
<proteinExistence type="inferred from homology"/>
<dbReference type="Pfam" id="PF00067">
    <property type="entry name" value="p450"/>
    <property type="match status" value="1"/>
</dbReference>
<sequence>MPYTRGDLFAHHDIHALRMGFSLSTWLFVVAVLALLFRSLYLYLSSPLYKVPGPFIAGLSRWWLAYHGWRGDFHKLLTNLHEQYGDVVRIGPNEIITISPDAVKKIYGAGSQFRKSEWYLPQQGERKFDLFAERDIVIHRNHRRLVNNAYATSSLMELEPYMDSAIAYFMTTLHDVQGQRIDFGLWLQLFAFDVIGEVTFSQRFGLMDAGKESEALKQIKKVLRSTSWVGQVPYVYKIHQLLQPVIGNRLALTARNGSLRQFAMDQVQSRILRGSDHRDMLGRFVEINKAKPLEFDEAALVSMTASNIAAGSDTTAISLRSMVYYLLKNPHCLKKLIAEIDEITKGSTHSDVVTYEQANKMPYLQAVMNEALRIHSIVGHSMQRVVPRGGIQIGEYYIPSGTIIGTSPYVLGRSEGIYGPDAKMFRPERWLEDGDKYDLWSGYLAFGGASRLCIGKNISWMEMSKVLATLLRNFVVEFADMETDWQEVCYVFVHQTGLNVTLRPREVAE</sequence>
<evidence type="ECO:0008006" key="9">
    <source>
        <dbReference type="Google" id="ProtNLM"/>
    </source>
</evidence>
<keyword evidence="6" id="KW-1133">Transmembrane helix</keyword>
<dbReference type="AlphaFoldDB" id="A0A0D1YA67"/>
<accession>A0A0D1YA67</accession>
<dbReference type="CDD" id="cd11060">
    <property type="entry name" value="CYP57A1-like"/>
    <property type="match status" value="1"/>
</dbReference>
<dbReference type="OrthoDB" id="3934656at2759"/>
<organism evidence="7 8">
    <name type="scientific">Exophiala sideris</name>
    <dbReference type="NCBI Taxonomy" id="1016849"/>
    <lineage>
        <taxon>Eukaryota</taxon>
        <taxon>Fungi</taxon>
        <taxon>Dikarya</taxon>
        <taxon>Ascomycota</taxon>
        <taxon>Pezizomycotina</taxon>
        <taxon>Eurotiomycetes</taxon>
        <taxon>Chaetothyriomycetidae</taxon>
        <taxon>Chaetothyriales</taxon>
        <taxon>Herpotrichiellaceae</taxon>
        <taxon>Exophiala</taxon>
    </lineage>
</organism>
<evidence type="ECO:0000313" key="8">
    <source>
        <dbReference type="Proteomes" id="UP000053599"/>
    </source>
</evidence>
<dbReference type="GO" id="GO:0005506">
    <property type="term" value="F:iron ion binding"/>
    <property type="evidence" value="ECO:0007669"/>
    <property type="project" value="InterPro"/>
</dbReference>
<dbReference type="InterPro" id="IPR036396">
    <property type="entry name" value="Cyt_P450_sf"/>
</dbReference>
<dbReference type="Gene3D" id="1.10.630.10">
    <property type="entry name" value="Cytochrome P450"/>
    <property type="match status" value="1"/>
</dbReference>
<keyword evidence="6" id="KW-0472">Membrane</keyword>
<dbReference type="GO" id="GO:0016705">
    <property type="term" value="F:oxidoreductase activity, acting on paired donors, with incorporation or reduction of molecular oxygen"/>
    <property type="evidence" value="ECO:0007669"/>
    <property type="project" value="InterPro"/>
</dbReference>
<dbReference type="Proteomes" id="UP000053599">
    <property type="component" value="Unassembled WGS sequence"/>
</dbReference>
<reference evidence="7 8" key="1">
    <citation type="submission" date="2015-01" db="EMBL/GenBank/DDBJ databases">
        <title>The Genome Sequence of Exophiala sideris CBS121828.</title>
        <authorList>
            <consortium name="The Broad Institute Genomics Platform"/>
            <person name="Cuomo C."/>
            <person name="de Hoog S."/>
            <person name="Gorbushina A."/>
            <person name="Stielow B."/>
            <person name="Teixiera M."/>
            <person name="Abouelleil A."/>
            <person name="Chapman S.B."/>
            <person name="Priest M."/>
            <person name="Young S.K."/>
            <person name="Wortman J."/>
            <person name="Nusbaum C."/>
            <person name="Birren B."/>
        </authorList>
    </citation>
    <scope>NUCLEOTIDE SEQUENCE [LARGE SCALE GENOMIC DNA]</scope>
    <source>
        <strain evidence="7 8">CBS 121828</strain>
    </source>
</reference>
<keyword evidence="6" id="KW-0812">Transmembrane</keyword>
<dbReference type="SUPFAM" id="SSF48264">
    <property type="entry name" value="Cytochrome P450"/>
    <property type="match status" value="1"/>
</dbReference>
<keyword evidence="3 5" id="KW-0479">Metal-binding</keyword>
<dbReference type="InterPro" id="IPR002401">
    <property type="entry name" value="Cyt_P450_E_grp-I"/>
</dbReference>
<comment type="similarity">
    <text evidence="2">Belongs to the cytochrome P450 family.</text>
</comment>
<dbReference type="PRINTS" id="PR00463">
    <property type="entry name" value="EP450I"/>
</dbReference>
<name>A0A0D1YA67_9EURO</name>
<dbReference type="STRING" id="1016849.A0A0D1YA67"/>
<dbReference type="PRINTS" id="PR00385">
    <property type="entry name" value="P450"/>
</dbReference>